<dbReference type="AlphaFoldDB" id="A0A0G4J7N9"/>
<accession>A0A0G4J7N9</accession>
<dbReference type="Gene3D" id="1.25.40.10">
    <property type="entry name" value="Tetratricopeptide repeat domain"/>
    <property type="match status" value="1"/>
</dbReference>
<reference evidence="2 3" key="1">
    <citation type="submission" date="2015-02" db="EMBL/GenBank/DDBJ databases">
        <authorList>
            <person name="Chooi Y.-H."/>
        </authorList>
    </citation>
    <scope>NUCLEOTIDE SEQUENCE [LARGE SCALE GENOMIC DNA]</scope>
    <source>
        <strain evidence="2">E3</strain>
    </source>
</reference>
<keyword evidence="1" id="KW-0677">Repeat</keyword>
<sequence length="651" mass="71149">MHAHASTRSLSAVVARHIDVIVRRGALLESDALAAIMDYAVASRDVECAQMAFDVLSERGAPPFASLVEAFTGAGQVSRAVDTVFKWADTGCALPDSAIRSILLGPSPIDRSTRRALQGLLSGPDPEVTFRDALDGCTSTTAFSGLLRRVPSSVRPDTLVHLVVCASRVNGDVVGALRKCIDSEAAMQRALPVAVHAGLKYGRNDVVVDAFAIARQHSLTIAPDQFRTALSFVVVRNPGDLIAAFNMAVQHGMVPVPGTFATMFQSLSHARPQQLLEPSCRNAIRALADQLARGPFEMTSGLGDAALRVLGMAGIPDAALRVAVQLDSLGIPITSRRALHLLAACSRNPSGQRSRTTHLAAIESALRHWKVHFTSEDMPPILALYKRFWRERREQIISMFRELQNGPARVDHQSVGALLSCLRGLSPEQAPSLLPVSCKFGELRPTPSHYVQVISCLALDRDFDRAAFVLSQLRNVARLRLFTGPEPNMTRAYNYVMMAAKDRNQFDAMSLLRQMLFEDKVLPDKNSLVCLLDMCGTNASVLRESTDVLDKIRQHAAVGYKAFEKFVRLYVSTRQYDAAVACVVAYRSKPETRRRISGAMYNGLLIELVKASEWGLARSLIEMARDDRASIEPVVVRAVDSETSLDALSPQ</sequence>
<gene>
    <name evidence="2" type="ORF">PBRA_003154</name>
</gene>
<evidence type="ECO:0008006" key="4">
    <source>
        <dbReference type="Google" id="ProtNLM"/>
    </source>
</evidence>
<dbReference type="Proteomes" id="UP000039324">
    <property type="component" value="Unassembled WGS sequence"/>
</dbReference>
<proteinExistence type="predicted"/>
<evidence type="ECO:0000313" key="3">
    <source>
        <dbReference type="Proteomes" id="UP000039324"/>
    </source>
</evidence>
<protein>
    <recommendedName>
        <fullName evidence="4">Pentacotripeptide-repeat region of PRORP domain-containing protein</fullName>
    </recommendedName>
</protein>
<keyword evidence="3" id="KW-1185">Reference proteome</keyword>
<evidence type="ECO:0000313" key="2">
    <source>
        <dbReference type="EMBL" id="CEP03394.1"/>
    </source>
</evidence>
<dbReference type="PANTHER" id="PTHR47936">
    <property type="entry name" value="PPR_LONG DOMAIN-CONTAINING PROTEIN"/>
    <property type="match status" value="1"/>
</dbReference>
<organism evidence="2 3">
    <name type="scientific">Plasmodiophora brassicae</name>
    <name type="common">Clubroot disease agent</name>
    <dbReference type="NCBI Taxonomy" id="37360"/>
    <lineage>
        <taxon>Eukaryota</taxon>
        <taxon>Sar</taxon>
        <taxon>Rhizaria</taxon>
        <taxon>Endomyxa</taxon>
        <taxon>Phytomyxea</taxon>
        <taxon>Plasmodiophorida</taxon>
        <taxon>Plasmodiophoridae</taxon>
        <taxon>Plasmodiophora</taxon>
    </lineage>
</organism>
<dbReference type="InterPro" id="IPR011990">
    <property type="entry name" value="TPR-like_helical_dom_sf"/>
</dbReference>
<name>A0A0G4J7N9_PLABS</name>
<dbReference type="PANTHER" id="PTHR47936:SF1">
    <property type="entry name" value="PENTATRICOPEPTIDE REPEAT-CONTAINING PROTEIN GUN1, CHLOROPLASTIC"/>
    <property type="match status" value="1"/>
</dbReference>
<evidence type="ECO:0000256" key="1">
    <source>
        <dbReference type="ARBA" id="ARBA00022737"/>
    </source>
</evidence>
<dbReference type="EMBL" id="CDSF01000144">
    <property type="protein sequence ID" value="CEP03394.1"/>
    <property type="molecule type" value="Genomic_DNA"/>
</dbReference>